<feature type="transmembrane region" description="Helical" evidence="1">
    <location>
        <begin position="27"/>
        <end position="45"/>
    </location>
</feature>
<protein>
    <submittedName>
        <fullName evidence="2">Uncharacterized protein</fullName>
    </submittedName>
</protein>
<organism evidence="2 3">
    <name type="scientific">Evansella cellulosilytica (strain ATCC 21833 / DSM 2522 / FERM P-1141 / JCM 9156 / N-4)</name>
    <name type="common">Bacillus cellulosilyticus</name>
    <dbReference type="NCBI Taxonomy" id="649639"/>
    <lineage>
        <taxon>Bacteria</taxon>
        <taxon>Bacillati</taxon>
        <taxon>Bacillota</taxon>
        <taxon>Bacilli</taxon>
        <taxon>Bacillales</taxon>
        <taxon>Bacillaceae</taxon>
        <taxon>Evansella</taxon>
    </lineage>
</organism>
<dbReference type="RefSeq" id="WP_013488548.1">
    <property type="nucleotide sequence ID" value="NC_014829.1"/>
</dbReference>
<dbReference type="KEGG" id="bco:Bcell_1950"/>
<gene>
    <name evidence="2" type="ordered locus">Bcell_1950</name>
</gene>
<evidence type="ECO:0000256" key="1">
    <source>
        <dbReference type="SAM" id="Phobius"/>
    </source>
</evidence>
<keyword evidence="1" id="KW-1133">Transmembrane helix</keyword>
<keyword evidence="3" id="KW-1185">Reference proteome</keyword>
<dbReference type="STRING" id="649639.Bcell_1950"/>
<proteinExistence type="predicted"/>
<keyword evidence="1" id="KW-0812">Transmembrane</keyword>
<name>E6U096_EVAC2</name>
<accession>E6U096</accession>
<evidence type="ECO:0000313" key="3">
    <source>
        <dbReference type="Proteomes" id="UP000001401"/>
    </source>
</evidence>
<reference evidence="2 3" key="1">
    <citation type="submission" date="2010-12" db="EMBL/GenBank/DDBJ databases">
        <title>Complete sequence of Bacillus cellulosilyticus DSM 2522.</title>
        <authorList>
            <consortium name="US DOE Joint Genome Institute"/>
            <person name="Lucas S."/>
            <person name="Copeland A."/>
            <person name="Lapidus A."/>
            <person name="Cheng J.-F."/>
            <person name="Bruce D."/>
            <person name="Goodwin L."/>
            <person name="Pitluck S."/>
            <person name="Chertkov O."/>
            <person name="Detter J.C."/>
            <person name="Han C."/>
            <person name="Tapia R."/>
            <person name="Land M."/>
            <person name="Hauser L."/>
            <person name="Jeffries C."/>
            <person name="Kyrpides N."/>
            <person name="Ivanova N."/>
            <person name="Mikhailova N."/>
            <person name="Brumm P."/>
            <person name="Mead D."/>
            <person name="Woyke T."/>
        </authorList>
    </citation>
    <scope>NUCLEOTIDE SEQUENCE [LARGE SCALE GENOMIC DNA]</scope>
    <source>
        <strain evidence="3">ATCC 21833 / DSM 2522 / FERM P-1141 / JCM 9156 / N-4</strain>
    </source>
</reference>
<dbReference type="AlphaFoldDB" id="E6U096"/>
<feature type="transmembrane region" description="Helical" evidence="1">
    <location>
        <begin position="6"/>
        <end position="22"/>
    </location>
</feature>
<evidence type="ECO:0000313" key="2">
    <source>
        <dbReference type="EMBL" id="ADU30212.1"/>
    </source>
</evidence>
<dbReference type="Proteomes" id="UP000001401">
    <property type="component" value="Chromosome"/>
</dbReference>
<keyword evidence="1" id="KW-0472">Membrane</keyword>
<dbReference type="EMBL" id="CP002394">
    <property type="protein sequence ID" value="ADU30212.1"/>
    <property type="molecule type" value="Genomic_DNA"/>
</dbReference>
<sequence>MLEYLPLIILVIIGLIVIRIVGKILKIIIGVGLVLVIAYVLYTNYEAALQHLNVLF</sequence>
<dbReference type="HOGENOM" id="CLU_3004361_0_0_9"/>